<evidence type="ECO:0000313" key="1">
    <source>
        <dbReference type="EMBL" id="KZS98753.1"/>
    </source>
</evidence>
<dbReference type="AlphaFoldDB" id="A0A165ABR5"/>
<dbReference type="EMBL" id="KV419394">
    <property type="protein sequence ID" value="KZS98753.1"/>
    <property type="molecule type" value="Genomic_DNA"/>
</dbReference>
<keyword evidence="2" id="KW-1185">Reference proteome</keyword>
<name>A0A165ABR5_9AGAM</name>
<proteinExistence type="predicted"/>
<dbReference type="Proteomes" id="UP000076722">
    <property type="component" value="Unassembled WGS sequence"/>
</dbReference>
<protein>
    <submittedName>
        <fullName evidence="1">Uncharacterized protein</fullName>
    </submittedName>
</protein>
<organism evidence="1 2">
    <name type="scientific">Sistotremastrum niveocremeum HHB9708</name>
    <dbReference type="NCBI Taxonomy" id="1314777"/>
    <lineage>
        <taxon>Eukaryota</taxon>
        <taxon>Fungi</taxon>
        <taxon>Dikarya</taxon>
        <taxon>Basidiomycota</taxon>
        <taxon>Agaricomycotina</taxon>
        <taxon>Agaricomycetes</taxon>
        <taxon>Sistotremastrales</taxon>
        <taxon>Sistotremastraceae</taxon>
        <taxon>Sertulicium</taxon>
        <taxon>Sertulicium niveocremeum</taxon>
    </lineage>
</organism>
<accession>A0A165ABR5</accession>
<sequence>MSWMSKRWKRRASGRPEKLKFSRNRRVCAIGGWHIMQTGSEGEVSVFGRKLPALHPRKFGELLGIPDSLTEHEWHFLWVVRLQIAHHLLNLEKPTVFTSNRPTLEWLWPQPATKNADNLTWGNEDETDSIQDAAGARLDFWAALTMGGLSDLRMLLTPCNQNPQISALSLSLSELIS</sequence>
<reference evidence="1 2" key="1">
    <citation type="journal article" date="2016" name="Mol. Biol. Evol.">
        <title>Comparative Genomics of Early-Diverging Mushroom-Forming Fungi Provides Insights into the Origins of Lignocellulose Decay Capabilities.</title>
        <authorList>
            <person name="Nagy L.G."/>
            <person name="Riley R."/>
            <person name="Tritt A."/>
            <person name="Adam C."/>
            <person name="Daum C."/>
            <person name="Floudas D."/>
            <person name="Sun H."/>
            <person name="Yadav J.S."/>
            <person name="Pangilinan J."/>
            <person name="Larsson K.H."/>
            <person name="Matsuura K."/>
            <person name="Barry K."/>
            <person name="Labutti K."/>
            <person name="Kuo R."/>
            <person name="Ohm R.A."/>
            <person name="Bhattacharya S.S."/>
            <person name="Shirouzu T."/>
            <person name="Yoshinaga Y."/>
            <person name="Martin F.M."/>
            <person name="Grigoriev I.V."/>
            <person name="Hibbett D.S."/>
        </authorList>
    </citation>
    <scope>NUCLEOTIDE SEQUENCE [LARGE SCALE GENOMIC DNA]</scope>
    <source>
        <strain evidence="1 2">HHB9708</strain>
    </source>
</reference>
<gene>
    <name evidence="1" type="ORF">SISNIDRAFT_461735</name>
</gene>
<evidence type="ECO:0000313" key="2">
    <source>
        <dbReference type="Proteomes" id="UP000076722"/>
    </source>
</evidence>